<dbReference type="EMBL" id="JNVM01000012">
    <property type="protein sequence ID" value="KEQ25128.1"/>
    <property type="molecule type" value="Genomic_DNA"/>
</dbReference>
<comment type="caution">
    <text evidence="1">The sequence shown here is derived from an EMBL/GenBank/DDBJ whole genome shotgun (WGS) entry which is preliminary data.</text>
</comment>
<dbReference type="Proteomes" id="UP000028123">
    <property type="component" value="Unassembled WGS sequence"/>
</dbReference>
<gene>
    <name evidence="1" type="ORF">ET33_05420</name>
</gene>
<keyword evidence="2" id="KW-1185">Reference proteome</keyword>
<accession>A0A081P355</accession>
<organism evidence="1 2">
    <name type="scientific">Paenibacillus tyrfis</name>
    <dbReference type="NCBI Taxonomy" id="1501230"/>
    <lineage>
        <taxon>Bacteria</taxon>
        <taxon>Bacillati</taxon>
        <taxon>Bacillota</taxon>
        <taxon>Bacilli</taxon>
        <taxon>Bacillales</taxon>
        <taxon>Paenibacillaceae</taxon>
        <taxon>Paenibacillus</taxon>
    </lineage>
</organism>
<name>A0A081P355_9BACL</name>
<protein>
    <submittedName>
        <fullName evidence="1">Uncharacterized protein</fullName>
    </submittedName>
</protein>
<proteinExistence type="predicted"/>
<reference evidence="1 2" key="1">
    <citation type="submission" date="2014-06" db="EMBL/GenBank/DDBJ databases">
        <title>Draft genome sequence of Paenibacillus sp. MSt1.</title>
        <authorList>
            <person name="Aw Y.K."/>
            <person name="Ong K.S."/>
            <person name="Gan H.M."/>
            <person name="Lee S.M."/>
        </authorList>
    </citation>
    <scope>NUCLEOTIDE SEQUENCE [LARGE SCALE GENOMIC DNA]</scope>
    <source>
        <strain evidence="1 2">MSt1</strain>
    </source>
</reference>
<dbReference type="eggNOG" id="ENOG5032J5Q">
    <property type="taxonomic scope" value="Bacteria"/>
</dbReference>
<evidence type="ECO:0000313" key="2">
    <source>
        <dbReference type="Proteomes" id="UP000028123"/>
    </source>
</evidence>
<sequence>MINQITVRWIMPDETYESRIADIWSFVRGLNEINNVSYKGISYHIQKVELVLEQHPWVAIIMEP</sequence>
<dbReference type="AlphaFoldDB" id="A0A081P355"/>
<evidence type="ECO:0000313" key="1">
    <source>
        <dbReference type="EMBL" id="KEQ25128.1"/>
    </source>
</evidence>
<dbReference type="RefSeq" id="WP_036683670.1">
    <property type="nucleotide sequence ID" value="NZ_JNVM01000012.1"/>
</dbReference>